<dbReference type="KEGG" id="vg:26626101"/>
<organism evidence="1 2">
    <name type="scientific">Brevibacillus phage Jenst</name>
    <dbReference type="NCBI Taxonomy" id="1691954"/>
    <lineage>
        <taxon>Viruses</taxon>
        <taxon>Duplodnaviria</taxon>
        <taxon>Heunggongvirae</taxon>
        <taxon>Uroviricota</taxon>
        <taxon>Caudoviricetes</taxon>
        <taxon>Jenstvirus</taxon>
        <taxon>Jenstvirus jenst</taxon>
    </lineage>
</organism>
<dbReference type="EMBL" id="KT151955">
    <property type="protein sequence ID" value="ALA07282.1"/>
    <property type="molecule type" value="Genomic_DNA"/>
</dbReference>
<proteinExistence type="predicted"/>
<reference evidence="1 2" key="1">
    <citation type="journal article" date="2015" name="Genome Announc.">
        <title>Genome Sequences of Five Additional Brevibacillus laterosporus Bacteriophages.</title>
        <authorList>
            <person name="Merrill B.D."/>
            <person name="Berg J.A."/>
            <person name="Graves K.A."/>
            <person name="Ward A.T."/>
            <person name="Hilton J.A."/>
            <person name="Wake B.N."/>
            <person name="Grose J.H."/>
            <person name="Breakwell D.P."/>
            <person name="Burnett S.H."/>
        </authorList>
    </citation>
    <scope>NUCLEOTIDE SEQUENCE [LARGE SCALE GENOMIC DNA]</scope>
</reference>
<keyword evidence="2" id="KW-1185">Reference proteome</keyword>
<dbReference type="RefSeq" id="YP_009199214.1">
    <property type="nucleotide sequence ID" value="NC_028805.1"/>
</dbReference>
<evidence type="ECO:0000313" key="2">
    <source>
        <dbReference type="Proteomes" id="UP000208104"/>
    </source>
</evidence>
<gene>
    <name evidence="1" type="ORF">JENST_153</name>
</gene>
<protein>
    <submittedName>
        <fullName evidence="1">Uncharacterized protein</fullName>
    </submittedName>
</protein>
<evidence type="ECO:0000313" key="1">
    <source>
        <dbReference type="EMBL" id="ALA07282.1"/>
    </source>
</evidence>
<sequence>MRQTLDRTTKKQVQSRSNEFLLKFHVLAHKDRLNYLSPKIEKLIKWSEDEILKRMSK</sequence>
<name>A0A0K2CNA2_9CAUD</name>
<dbReference type="GeneID" id="26626101"/>
<dbReference type="Proteomes" id="UP000208104">
    <property type="component" value="Segment"/>
</dbReference>
<accession>A0A0K2CNA2</accession>